<dbReference type="AlphaFoldDB" id="K3ZBB6"/>
<organism evidence="2 3">
    <name type="scientific">Setaria italica</name>
    <name type="common">Foxtail millet</name>
    <name type="synonym">Panicum italicum</name>
    <dbReference type="NCBI Taxonomy" id="4555"/>
    <lineage>
        <taxon>Eukaryota</taxon>
        <taxon>Viridiplantae</taxon>
        <taxon>Streptophyta</taxon>
        <taxon>Embryophyta</taxon>
        <taxon>Tracheophyta</taxon>
        <taxon>Spermatophyta</taxon>
        <taxon>Magnoliopsida</taxon>
        <taxon>Liliopsida</taxon>
        <taxon>Poales</taxon>
        <taxon>Poaceae</taxon>
        <taxon>PACMAD clade</taxon>
        <taxon>Panicoideae</taxon>
        <taxon>Panicodae</taxon>
        <taxon>Paniceae</taxon>
        <taxon>Cenchrinae</taxon>
        <taxon>Setaria</taxon>
    </lineage>
</organism>
<accession>K3ZBB6</accession>
<evidence type="ECO:0000313" key="3">
    <source>
        <dbReference type="Proteomes" id="UP000004995"/>
    </source>
</evidence>
<dbReference type="Proteomes" id="UP000004995">
    <property type="component" value="Unassembled WGS sequence"/>
</dbReference>
<reference evidence="2" key="2">
    <citation type="submission" date="2018-08" db="UniProtKB">
        <authorList>
            <consortium name="EnsemblPlants"/>
        </authorList>
    </citation>
    <scope>IDENTIFICATION</scope>
    <source>
        <strain evidence="2">Yugu1</strain>
    </source>
</reference>
<sequence length="82" mass="8854">MDQTWVVLLGLARATTWASTIRRKQSVARRVEQLWAVSHARAAPCGTAAENLFPEAYDPLPPCADCAAEVHRVARGLVGAPT</sequence>
<protein>
    <recommendedName>
        <fullName evidence="4">CMP/dCMP-type deaminase domain-containing protein</fullName>
    </recommendedName>
</protein>
<evidence type="ECO:0000313" key="2">
    <source>
        <dbReference type="EnsemblPlants" id="KQL15312"/>
    </source>
</evidence>
<keyword evidence="1" id="KW-0732">Signal</keyword>
<dbReference type="HOGENOM" id="CLU_2562715_0_0_1"/>
<reference evidence="3" key="1">
    <citation type="journal article" date="2012" name="Nat. Biotechnol.">
        <title>Reference genome sequence of the model plant Setaria.</title>
        <authorList>
            <person name="Bennetzen J.L."/>
            <person name="Schmutz J."/>
            <person name="Wang H."/>
            <person name="Percifield R."/>
            <person name="Hawkins J."/>
            <person name="Pontaroli A.C."/>
            <person name="Estep M."/>
            <person name="Feng L."/>
            <person name="Vaughn J.N."/>
            <person name="Grimwood J."/>
            <person name="Jenkins J."/>
            <person name="Barry K."/>
            <person name="Lindquist E."/>
            <person name="Hellsten U."/>
            <person name="Deshpande S."/>
            <person name="Wang X."/>
            <person name="Wu X."/>
            <person name="Mitros T."/>
            <person name="Triplett J."/>
            <person name="Yang X."/>
            <person name="Ye C.Y."/>
            <person name="Mauro-Herrera M."/>
            <person name="Wang L."/>
            <person name="Li P."/>
            <person name="Sharma M."/>
            <person name="Sharma R."/>
            <person name="Ronald P.C."/>
            <person name="Panaud O."/>
            <person name="Kellogg E.A."/>
            <person name="Brutnell T.P."/>
            <person name="Doust A.N."/>
            <person name="Tuskan G.A."/>
            <person name="Rokhsar D."/>
            <person name="Devos K.M."/>
        </authorList>
    </citation>
    <scope>NUCLEOTIDE SEQUENCE [LARGE SCALE GENOMIC DNA]</scope>
    <source>
        <strain evidence="3">cv. Yugu1</strain>
    </source>
</reference>
<dbReference type="Gramene" id="KQL15312">
    <property type="protein sequence ID" value="KQL15312"/>
    <property type="gene ID" value="SETIT_023837mg"/>
</dbReference>
<name>K3ZBB6_SETIT</name>
<feature type="chain" id="PRO_5010127570" description="CMP/dCMP-type deaminase domain-containing protein" evidence="1">
    <location>
        <begin position="19"/>
        <end position="82"/>
    </location>
</feature>
<proteinExistence type="predicted"/>
<feature type="signal peptide" evidence="1">
    <location>
        <begin position="1"/>
        <end position="18"/>
    </location>
</feature>
<dbReference type="InParanoid" id="K3ZBB6"/>
<dbReference type="EMBL" id="AGNK02001685">
    <property type="status" value="NOT_ANNOTATED_CDS"/>
    <property type="molecule type" value="Genomic_DNA"/>
</dbReference>
<evidence type="ECO:0008006" key="4">
    <source>
        <dbReference type="Google" id="ProtNLM"/>
    </source>
</evidence>
<dbReference type="EnsemblPlants" id="KQL15312">
    <property type="protein sequence ID" value="KQL15312"/>
    <property type="gene ID" value="SETIT_023837mg"/>
</dbReference>
<keyword evidence="3" id="KW-1185">Reference proteome</keyword>
<evidence type="ECO:0000256" key="1">
    <source>
        <dbReference type="SAM" id="SignalP"/>
    </source>
</evidence>